<feature type="domain" description="NAD-dependent epimerase/dehydratase" evidence="1">
    <location>
        <begin position="3"/>
        <end position="238"/>
    </location>
</feature>
<dbReference type="Pfam" id="PF01370">
    <property type="entry name" value="Epimerase"/>
    <property type="match status" value="1"/>
</dbReference>
<dbReference type="PANTHER" id="PTHR43245">
    <property type="entry name" value="BIFUNCTIONAL POLYMYXIN RESISTANCE PROTEIN ARNA"/>
    <property type="match status" value="1"/>
</dbReference>
<keyword evidence="2" id="KW-0413">Isomerase</keyword>
<dbReference type="GO" id="GO:0016853">
    <property type="term" value="F:isomerase activity"/>
    <property type="evidence" value="ECO:0007669"/>
    <property type="project" value="UniProtKB-KW"/>
</dbReference>
<dbReference type="InterPro" id="IPR050177">
    <property type="entry name" value="Lipid_A_modif_metabolic_enz"/>
</dbReference>
<evidence type="ECO:0000259" key="1">
    <source>
        <dbReference type="Pfam" id="PF01370"/>
    </source>
</evidence>
<dbReference type="Gene3D" id="3.40.50.720">
    <property type="entry name" value="NAD(P)-binding Rossmann-like Domain"/>
    <property type="match status" value="1"/>
</dbReference>
<dbReference type="AlphaFoldDB" id="A0A2P1QTE2"/>
<dbReference type="SUPFAM" id="SSF51735">
    <property type="entry name" value="NAD(P)-binding Rossmann-fold domains"/>
    <property type="match status" value="1"/>
</dbReference>
<dbReference type="CDD" id="cd05256">
    <property type="entry name" value="UDP_AE_SDR_e"/>
    <property type="match status" value="1"/>
</dbReference>
<dbReference type="Proteomes" id="UP000033961">
    <property type="component" value="Chromosome I"/>
</dbReference>
<sequence>MKALVTGGAGFIGSHLVDLLLENRFEVTVLDNFSTGRAFNLNHVKEKIDLVECDLSTQGDWVRKFQSIDYVFHLAALADIVPSIQNPDGYFQSNVTGTLNVLQASRHYGVKRFVYAASSSCYGIPEIYPTPETSSILPQYPYALTKRMGEELVIHWAQVYKFPALSLRFFNVYGPRSRTSGTYGAVFGVFLAQKLAGKPFTVVGDGKQTRDFTYVRDVVEAVFASAQSDKVGEIYNVGSGATISVNRIVELLKGDVTYIPKRPGEPDSTFADITKIKKDLKWSPRISIEVGIAELIKNIDYWREAPVWTPDKIEKATSDWFKYLGGSNS</sequence>
<organism evidence="2 3">
    <name type="scientific">Leptospira santarosai</name>
    <dbReference type="NCBI Taxonomy" id="28183"/>
    <lineage>
        <taxon>Bacteria</taxon>
        <taxon>Pseudomonadati</taxon>
        <taxon>Spirochaetota</taxon>
        <taxon>Spirochaetia</taxon>
        <taxon>Leptospirales</taxon>
        <taxon>Leptospiraceae</taxon>
        <taxon>Leptospira</taxon>
    </lineage>
</organism>
<evidence type="ECO:0000313" key="3">
    <source>
        <dbReference type="Proteomes" id="UP000033961"/>
    </source>
</evidence>
<dbReference type="InterPro" id="IPR001509">
    <property type="entry name" value="Epimerase_deHydtase"/>
</dbReference>
<protein>
    <submittedName>
        <fullName evidence="2">3-beta hydroxysteroid dehydrogenase/isomerase family protein</fullName>
    </submittedName>
</protein>
<dbReference type="InterPro" id="IPR036291">
    <property type="entry name" value="NAD(P)-bd_dom_sf"/>
</dbReference>
<dbReference type="Gene3D" id="3.90.25.10">
    <property type="entry name" value="UDP-galactose 4-epimerase, domain 1"/>
    <property type="match status" value="1"/>
</dbReference>
<accession>A0A2P1QTE2</accession>
<dbReference type="EMBL" id="CP027843">
    <property type="protein sequence ID" value="AVQ12176.1"/>
    <property type="molecule type" value="Genomic_DNA"/>
</dbReference>
<evidence type="ECO:0000313" key="2">
    <source>
        <dbReference type="EMBL" id="AVQ12176.1"/>
    </source>
</evidence>
<dbReference type="PANTHER" id="PTHR43245:SF13">
    <property type="entry name" value="UDP-D-APIOSE_UDP-D-XYLOSE SYNTHASE 2"/>
    <property type="match status" value="1"/>
</dbReference>
<name>A0A2P1QTE2_9LEPT</name>
<reference evidence="2 3" key="1">
    <citation type="journal article" date="2015" name="Genome Announc.">
        <title>Draft Genome Sequences of Leptospira santarosai Strains U160, U164, and U233, Isolated from Asymptomatic Cattle.</title>
        <authorList>
            <person name="Kremer F.S."/>
            <person name="Eslabao M.R."/>
            <person name="Provisor M."/>
            <person name="Woloski R.D."/>
            <person name="Ramires O.V."/>
            <person name="Moreno L.Z."/>
            <person name="Moreno A.M."/>
            <person name="Hamond C."/>
            <person name="Lilenbaum W."/>
            <person name="Dellagostin O.A."/>
        </authorList>
    </citation>
    <scope>NUCLEOTIDE SEQUENCE [LARGE SCALE GENOMIC DNA]</scope>
    <source>
        <strain evidence="2 3">U160</strain>
    </source>
</reference>
<gene>
    <name evidence="2" type="ORF">XB16_1848</name>
</gene>
<proteinExistence type="predicted"/>